<feature type="compositionally biased region" description="Polar residues" evidence="1">
    <location>
        <begin position="65"/>
        <end position="77"/>
    </location>
</feature>
<evidence type="ECO:0000313" key="2">
    <source>
        <dbReference type="EMBL" id="OMH79506.1"/>
    </source>
</evidence>
<feature type="region of interest" description="Disordered" evidence="1">
    <location>
        <begin position="333"/>
        <end position="366"/>
    </location>
</feature>
<protein>
    <submittedName>
        <fullName evidence="2">Uncharacterized protein</fullName>
    </submittedName>
</protein>
<evidence type="ECO:0000313" key="3">
    <source>
        <dbReference type="Proteomes" id="UP000188320"/>
    </source>
</evidence>
<sequence length="641" mass="72687">MSLGRYFNKPQEKQNEVGRSQGYDLNTVKKRCSAFIDKLLPTGAGEKRARKKVHGKETDADTSIELDTNRNPKTSANDGKEHATGLFYTSGYRENSEIKSREYASKPKGSGGSDDKQAAINRHMVTQQLKVHETKYERVMRFVVNQQRYVIYDARKFMEQVETQRIQGQERENMLERGGEEWFFGEKESESRENESSYETANTTETAPLMVGGMLLDRDFAYETASTLYDLSLNYKSERGAGRMLRIANEISSYSSHSGNNTNSFNAVVNHGNWGSGSAGGGVENGNIHGNYYENGINTGASGFLASDGLSNFNGFILGNTLLTKNDNTVAKDKGENEEEKIGGREGYKGGAIHKNYDSQEDEDEDLQPLMTLKKKNPMSMEQKKESTYSQNRLFHFNEIQLRSTDRFIGLGKDNNTAETKNWNEKRPENRFNESSKDNNDSVNYNGILDEYYLSNEEFHLDKKSERGTGIDDDDETPLNRIREKKILRNNIYSYSGDSGKINASQGGLEMGVGLHRQSQQYTAEAVHAFSTLACNTTNQFNKSHIYDSNNGNNECGDRKKNSRFSSGVIMPLTKPYSVLDYNQHKRLTSKDSLLLLQQRIDAKTKSQNMMQNLQKQKHNDVELVNKKRFMFNDYKCVEIA</sequence>
<evidence type="ECO:0000256" key="1">
    <source>
        <dbReference type="SAM" id="MobiDB-lite"/>
    </source>
</evidence>
<feature type="region of interest" description="Disordered" evidence="1">
    <location>
        <begin position="1"/>
        <end position="22"/>
    </location>
</feature>
<dbReference type="EMBL" id="LSSK01001534">
    <property type="protein sequence ID" value="OMH79506.1"/>
    <property type="molecule type" value="Genomic_DNA"/>
</dbReference>
<accession>A0A1R1PEX4</accession>
<feature type="compositionally biased region" description="Basic and acidic residues" evidence="1">
    <location>
        <begin position="422"/>
        <end position="440"/>
    </location>
</feature>
<organism evidence="2 3">
    <name type="scientific">Zancudomyces culisetae</name>
    <name type="common">Gut fungus</name>
    <name type="synonym">Smittium culisetae</name>
    <dbReference type="NCBI Taxonomy" id="1213189"/>
    <lineage>
        <taxon>Eukaryota</taxon>
        <taxon>Fungi</taxon>
        <taxon>Fungi incertae sedis</taxon>
        <taxon>Zoopagomycota</taxon>
        <taxon>Kickxellomycotina</taxon>
        <taxon>Harpellomycetes</taxon>
        <taxon>Harpellales</taxon>
        <taxon>Legeriomycetaceae</taxon>
        <taxon>Zancudomyces</taxon>
    </lineage>
</organism>
<comment type="caution">
    <text evidence="2">The sequence shown here is derived from an EMBL/GenBank/DDBJ whole genome shotgun (WGS) entry which is preliminary data.</text>
</comment>
<proteinExistence type="predicted"/>
<feature type="compositionally biased region" description="Basic and acidic residues" evidence="1">
    <location>
        <begin position="333"/>
        <end position="348"/>
    </location>
</feature>
<name>A0A1R1PEX4_ZANCU</name>
<dbReference type="Proteomes" id="UP000188320">
    <property type="component" value="Unassembled WGS sequence"/>
</dbReference>
<gene>
    <name evidence="2" type="ORF">AX774_g7085</name>
</gene>
<feature type="region of interest" description="Disordered" evidence="1">
    <location>
        <begin position="43"/>
        <end position="82"/>
    </location>
</feature>
<keyword evidence="3" id="KW-1185">Reference proteome</keyword>
<feature type="region of interest" description="Disordered" evidence="1">
    <location>
        <begin position="411"/>
        <end position="443"/>
    </location>
</feature>
<dbReference type="AlphaFoldDB" id="A0A1R1PEX4"/>
<reference evidence="3" key="1">
    <citation type="submission" date="2017-01" db="EMBL/GenBank/DDBJ databases">
        <authorList>
            <person name="Wang Y."/>
            <person name="White M."/>
            <person name="Kvist S."/>
            <person name="Moncalvo J.-M."/>
        </authorList>
    </citation>
    <scope>NUCLEOTIDE SEQUENCE [LARGE SCALE GENOMIC DNA]</scope>
    <source>
        <strain evidence="3">COL-18-3</strain>
    </source>
</reference>